<evidence type="ECO:0000313" key="1">
    <source>
        <dbReference type="EMBL" id="VEN34153.1"/>
    </source>
</evidence>
<gene>
    <name evidence="1" type="ORF">CALMAC_LOCUS446</name>
</gene>
<organism evidence="1 2">
    <name type="scientific">Callosobruchus maculatus</name>
    <name type="common">Southern cowpea weevil</name>
    <name type="synonym">Pulse bruchid</name>
    <dbReference type="NCBI Taxonomy" id="64391"/>
    <lineage>
        <taxon>Eukaryota</taxon>
        <taxon>Metazoa</taxon>
        <taxon>Ecdysozoa</taxon>
        <taxon>Arthropoda</taxon>
        <taxon>Hexapoda</taxon>
        <taxon>Insecta</taxon>
        <taxon>Pterygota</taxon>
        <taxon>Neoptera</taxon>
        <taxon>Endopterygota</taxon>
        <taxon>Coleoptera</taxon>
        <taxon>Polyphaga</taxon>
        <taxon>Cucujiformia</taxon>
        <taxon>Chrysomeloidea</taxon>
        <taxon>Chrysomelidae</taxon>
        <taxon>Bruchinae</taxon>
        <taxon>Bruchini</taxon>
        <taxon>Callosobruchus</taxon>
    </lineage>
</organism>
<name>A0A653BF78_CALMS</name>
<keyword evidence="2" id="KW-1185">Reference proteome</keyword>
<reference evidence="1 2" key="1">
    <citation type="submission" date="2019-01" db="EMBL/GenBank/DDBJ databases">
        <authorList>
            <person name="Sayadi A."/>
        </authorList>
    </citation>
    <scope>NUCLEOTIDE SEQUENCE [LARGE SCALE GENOMIC DNA]</scope>
</reference>
<protein>
    <submittedName>
        <fullName evidence="1">Uncharacterized protein</fullName>
    </submittedName>
</protein>
<evidence type="ECO:0000313" key="2">
    <source>
        <dbReference type="Proteomes" id="UP000410492"/>
    </source>
</evidence>
<dbReference type="EMBL" id="CAACVG010000464">
    <property type="protein sequence ID" value="VEN34153.1"/>
    <property type="molecule type" value="Genomic_DNA"/>
</dbReference>
<proteinExistence type="predicted"/>
<sequence length="31" mass="3745">MLQALFWSISPYLRWSDINFYGNKFFADINS</sequence>
<dbReference type="Proteomes" id="UP000410492">
    <property type="component" value="Unassembled WGS sequence"/>
</dbReference>
<dbReference type="AlphaFoldDB" id="A0A653BF78"/>
<accession>A0A653BF78</accession>